<accession>A0A1T5C8N1</accession>
<dbReference type="AlphaFoldDB" id="A0A1T5C8N1"/>
<proteinExistence type="predicted"/>
<sequence length="261" mass="29104">MAQNKLINHKHHRISNMENLKKSLSIGLAVAVLAACGSGQQTSEAQDTSATTTAENDGWVSLFDGQTTDGWHTYLRDTVSAAWVVQDGELRFNPEVPREQRGDIVTDGEYENYELELEWKISSGGNSGIIFGVHEDPKFSATYQTGIEMQILDNIDAADNKIENHLAGSLYDMIGSKEVSQPKPVGEWNKARIRKNNGQITLWLNDVQTADVTIGTPEWEQVLNASKFKDWEGFAKYPKGKIALQDHGDVVAFRNIRIKEL</sequence>
<gene>
    <name evidence="2" type="ORF">SAMN05660226_01966</name>
</gene>
<keyword evidence="3" id="KW-1185">Reference proteome</keyword>
<dbReference type="GO" id="GO:0016787">
    <property type="term" value="F:hydrolase activity"/>
    <property type="evidence" value="ECO:0007669"/>
    <property type="project" value="InterPro"/>
</dbReference>
<organism evidence="2 3">
    <name type="scientific">Parapedobacter luteus</name>
    <dbReference type="NCBI Taxonomy" id="623280"/>
    <lineage>
        <taxon>Bacteria</taxon>
        <taxon>Pseudomonadati</taxon>
        <taxon>Bacteroidota</taxon>
        <taxon>Sphingobacteriia</taxon>
        <taxon>Sphingobacteriales</taxon>
        <taxon>Sphingobacteriaceae</taxon>
        <taxon>Parapedobacter</taxon>
    </lineage>
</organism>
<dbReference type="EMBL" id="FUYS01000004">
    <property type="protein sequence ID" value="SKB55749.1"/>
    <property type="molecule type" value="Genomic_DNA"/>
</dbReference>
<reference evidence="2 3" key="1">
    <citation type="submission" date="2017-02" db="EMBL/GenBank/DDBJ databases">
        <authorList>
            <person name="Peterson S.W."/>
        </authorList>
    </citation>
    <scope>NUCLEOTIDE SEQUENCE [LARGE SCALE GENOMIC DNA]</scope>
    <source>
        <strain evidence="2 3">DSM 22899</strain>
    </source>
</reference>
<evidence type="ECO:0000313" key="3">
    <source>
        <dbReference type="Proteomes" id="UP000190541"/>
    </source>
</evidence>
<name>A0A1T5C8N1_9SPHI</name>
<dbReference type="Proteomes" id="UP000190541">
    <property type="component" value="Unassembled WGS sequence"/>
</dbReference>
<evidence type="ECO:0000313" key="2">
    <source>
        <dbReference type="EMBL" id="SKB55749.1"/>
    </source>
</evidence>
<feature type="domain" description="3-keto-alpha-glucoside-1,2-lyase/3-keto-2-hydroxy-glucal hydratase" evidence="1">
    <location>
        <begin position="58"/>
        <end position="259"/>
    </location>
</feature>
<dbReference type="InterPro" id="IPR010496">
    <property type="entry name" value="AL/BT2_dom"/>
</dbReference>
<protein>
    <recommendedName>
        <fullName evidence="1">3-keto-alpha-glucoside-1,2-lyase/3-keto-2-hydroxy-glucal hydratase domain-containing protein</fullName>
    </recommendedName>
</protein>
<dbReference type="Pfam" id="PF06439">
    <property type="entry name" value="3keto-disac_hyd"/>
    <property type="match status" value="1"/>
</dbReference>
<dbReference type="Gene3D" id="2.60.120.560">
    <property type="entry name" value="Exo-inulinase, domain 1"/>
    <property type="match status" value="1"/>
</dbReference>
<evidence type="ECO:0000259" key="1">
    <source>
        <dbReference type="Pfam" id="PF06439"/>
    </source>
</evidence>
<dbReference type="STRING" id="623280.SAMN05660226_01966"/>